<evidence type="ECO:0000313" key="3">
    <source>
        <dbReference type="Proteomes" id="UP000236333"/>
    </source>
</evidence>
<evidence type="ECO:0000313" key="2">
    <source>
        <dbReference type="EMBL" id="PNH00666.1"/>
    </source>
</evidence>
<protein>
    <submittedName>
        <fullName evidence="2">Uncharacterized protein</fullName>
    </submittedName>
</protein>
<keyword evidence="3" id="KW-1185">Reference proteome</keyword>
<dbReference type="EMBL" id="PGGS01001245">
    <property type="protein sequence ID" value="PNH00666.1"/>
    <property type="molecule type" value="Genomic_DNA"/>
</dbReference>
<accession>A0A2J7ZK66</accession>
<reference evidence="2 3" key="1">
    <citation type="journal article" date="2017" name="Mol. Biol. Evol.">
        <title>The 4-celled Tetrabaena socialis nuclear genome reveals the essential components for genetic control of cell number at the origin of multicellularity in the volvocine lineage.</title>
        <authorList>
            <person name="Featherston J."/>
            <person name="Arakaki Y."/>
            <person name="Hanschen E.R."/>
            <person name="Ferris P.J."/>
            <person name="Michod R.E."/>
            <person name="Olson B.J.S.C."/>
            <person name="Nozaki H."/>
            <person name="Durand P.M."/>
        </authorList>
    </citation>
    <scope>NUCLEOTIDE SEQUENCE [LARGE SCALE GENOMIC DNA]</scope>
    <source>
        <strain evidence="2 3">NIES-571</strain>
    </source>
</reference>
<sequence>MNTQGAQGTARNGGRPHRDWKTERAAALCGAPARSASGSATSLHQLTYNLYDDMNEIESVIAGPIVKRQFQDQPARKAPRTNRDKKAEEDGTRVLRKTHRFYYKLSWKPTVVSQAALEAYRAMGYQTSSERDACHRFGPIAGHLVPVR</sequence>
<comment type="caution">
    <text evidence="2">The sequence shown here is derived from an EMBL/GenBank/DDBJ whole genome shotgun (WGS) entry which is preliminary data.</text>
</comment>
<dbReference type="AlphaFoldDB" id="A0A2J7ZK66"/>
<feature type="compositionally biased region" description="Basic and acidic residues" evidence="1">
    <location>
        <begin position="81"/>
        <end position="92"/>
    </location>
</feature>
<evidence type="ECO:0000256" key="1">
    <source>
        <dbReference type="SAM" id="MobiDB-lite"/>
    </source>
</evidence>
<gene>
    <name evidence="2" type="ORF">TSOC_013509</name>
</gene>
<dbReference type="OrthoDB" id="563682at2759"/>
<name>A0A2J7ZK66_9CHLO</name>
<dbReference type="Proteomes" id="UP000236333">
    <property type="component" value="Unassembled WGS sequence"/>
</dbReference>
<feature type="region of interest" description="Disordered" evidence="1">
    <location>
        <begin position="1"/>
        <end position="22"/>
    </location>
</feature>
<organism evidence="2 3">
    <name type="scientific">Tetrabaena socialis</name>
    <dbReference type="NCBI Taxonomy" id="47790"/>
    <lineage>
        <taxon>Eukaryota</taxon>
        <taxon>Viridiplantae</taxon>
        <taxon>Chlorophyta</taxon>
        <taxon>core chlorophytes</taxon>
        <taxon>Chlorophyceae</taxon>
        <taxon>CS clade</taxon>
        <taxon>Chlamydomonadales</taxon>
        <taxon>Tetrabaenaceae</taxon>
        <taxon>Tetrabaena</taxon>
    </lineage>
</organism>
<feature type="compositionally biased region" description="Polar residues" evidence="1">
    <location>
        <begin position="1"/>
        <end position="10"/>
    </location>
</feature>
<feature type="region of interest" description="Disordered" evidence="1">
    <location>
        <begin position="68"/>
        <end position="92"/>
    </location>
</feature>
<proteinExistence type="predicted"/>